<keyword evidence="2" id="KW-1185">Reference proteome</keyword>
<proteinExistence type="predicted"/>
<dbReference type="AlphaFoldDB" id="A0A0D2CC44"/>
<evidence type="ECO:0000313" key="2">
    <source>
        <dbReference type="Proteomes" id="UP000054466"/>
    </source>
</evidence>
<dbReference type="GeneID" id="27347500"/>
<protein>
    <submittedName>
        <fullName evidence="1">Uncharacterized protein</fullName>
    </submittedName>
</protein>
<dbReference type="EMBL" id="KN847043">
    <property type="protein sequence ID" value="KIW28663.1"/>
    <property type="molecule type" value="Genomic_DNA"/>
</dbReference>
<name>A0A0D2CC44_9EURO</name>
<sequence>MPPSTAQLDAQILYLVAQQLANDVETEGSIGIDSGCRFFRTARYTLRTLRLTCRYFAKMGIINSVLFGHITLRATQKQLSRVLEMSFAWIGRFVTEVTFKPSLCSPEVTLADFELIKAIYKCQLSPSHLFRTAQWQEIWHMYPQAGSHFPAVMGNFKAAYIFYTKCAINDMNIVQNGSLQRAWITVLKTFSNASSFVIGNVPGFWPVWVYDYDIAPNQQCVFCEENIGALSKMSSFGEGMLFRAVTECLASAHVRIGNLMLDCNVLRADKLEDLWISQLRLDQMTQLTLYEAPYFLCQPLEVDEEIENQSIRRAGLLSSALVKGAQNSLRVLSIENSEKDNVSHIPWHRHLDMNLPALRSLCLTNVIFPVAMLERTLEECRRLRCLHWEVCVFFDDSGPSKTFFNAIRQHPNLLQLHFRNLLSWEGGCDVELQNCQIFSEPTPLPGSLEGEYEMQKSLRLYLAGQGEWDDHLQRWFPED</sequence>
<dbReference type="RefSeq" id="XP_016248879.1">
    <property type="nucleotide sequence ID" value="XM_016395460.1"/>
</dbReference>
<dbReference type="HOGENOM" id="CLU_658895_0_0_1"/>
<dbReference type="OrthoDB" id="4135208at2759"/>
<dbReference type="SUPFAM" id="SSF52047">
    <property type="entry name" value="RNI-like"/>
    <property type="match status" value="1"/>
</dbReference>
<gene>
    <name evidence="1" type="ORF">PV07_08306</name>
</gene>
<reference evidence="1 2" key="1">
    <citation type="submission" date="2015-01" db="EMBL/GenBank/DDBJ databases">
        <title>The Genome Sequence of Cladophialophora immunda CBS83496.</title>
        <authorList>
            <consortium name="The Broad Institute Genomics Platform"/>
            <person name="Cuomo C."/>
            <person name="de Hoog S."/>
            <person name="Gorbushina A."/>
            <person name="Stielow B."/>
            <person name="Teixiera M."/>
            <person name="Abouelleil A."/>
            <person name="Chapman S.B."/>
            <person name="Priest M."/>
            <person name="Young S.K."/>
            <person name="Wortman J."/>
            <person name="Nusbaum C."/>
            <person name="Birren B."/>
        </authorList>
    </citation>
    <scope>NUCLEOTIDE SEQUENCE [LARGE SCALE GENOMIC DNA]</scope>
    <source>
        <strain evidence="1 2">CBS 83496</strain>
    </source>
</reference>
<organism evidence="1 2">
    <name type="scientific">Cladophialophora immunda</name>
    <dbReference type="NCBI Taxonomy" id="569365"/>
    <lineage>
        <taxon>Eukaryota</taxon>
        <taxon>Fungi</taxon>
        <taxon>Dikarya</taxon>
        <taxon>Ascomycota</taxon>
        <taxon>Pezizomycotina</taxon>
        <taxon>Eurotiomycetes</taxon>
        <taxon>Chaetothyriomycetidae</taxon>
        <taxon>Chaetothyriales</taxon>
        <taxon>Herpotrichiellaceae</taxon>
        <taxon>Cladophialophora</taxon>
    </lineage>
</organism>
<dbReference type="Proteomes" id="UP000054466">
    <property type="component" value="Unassembled WGS sequence"/>
</dbReference>
<accession>A0A0D2CC44</accession>
<evidence type="ECO:0000313" key="1">
    <source>
        <dbReference type="EMBL" id="KIW28663.1"/>
    </source>
</evidence>
<dbReference type="VEuPathDB" id="FungiDB:PV07_08306"/>